<dbReference type="EMBL" id="CP018632">
    <property type="protein sequence ID" value="ASJ76111.1"/>
    <property type="molecule type" value="Genomic_DNA"/>
</dbReference>
<dbReference type="Pfam" id="PF03795">
    <property type="entry name" value="YCII"/>
    <property type="match status" value="1"/>
</dbReference>
<dbReference type="OrthoDB" id="9797014at2"/>
<evidence type="ECO:0000256" key="1">
    <source>
        <dbReference type="ARBA" id="ARBA00007689"/>
    </source>
</evidence>
<name>A0A2Z2P126_9GAMM</name>
<dbReference type="Gene3D" id="3.30.70.1060">
    <property type="entry name" value="Dimeric alpha+beta barrel"/>
    <property type="match status" value="1"/>
</dbReference>
<dbReference type="PANTHER" id="PTHR37828:SF1">
    <property type="entry name" value="YCII-RELATED DOMAIN-CONTAINING PROTEIN"/>
    <property type="match status" value="1"/>
</dbReference>
<evidence type="ECO:0000259" key="2">
    <source>
        <dbReference type="Pfam" id="PF03795"/>
    </source>
</evidence>
<accession>A0A2Z2P126</accession>
<dbReference type="InterPro" id="IPR005545">
    <property type="entry name" value="YCII"/>
</dbReference>
<protein>
    <recommendedName>
        <fullName evidence="2">YCII-related domain-containing protein</fullName>
    </recommendedName>
</protein>
<dbReference type="KEGG" id="gai:IMCC3135_30310"/>
<dbReference type="PANTHER" id="PTHR37828">
    <property type="entry name" value="GSR2449 PROTEIN"/>
    <property type="match status" value="1"/>
</dbReference>
<dbReference type="RefSeq" id="WP_088920925.1">
    <property type="nucleotide sequence ID" value="NZ_CP018632.1"/>
</dbReference>
<evidence type="ECO:0000313" key="4">
    <source>
        <dbReference type="Proteomes" id="UP000250079"/>
    </source>
</evidence>
<dbReference type="InterPro" id="IPR011008">
    <property type="entry name" value="Dimeric_a/b-barrel"/>
</dbReference>
<sequence>MPAWNDYKKAAQERGSLALELYVVETTAVKPEQLADTLPAHLQYQLEQERSGALVFAGPLSDDTGEQMQGNGLIIYRAESMQAARAIADADPMHAAGVRTYTLRKWLVNEGSFQLNVTLSAQSVRM</sequence>
<comment type="similarity">
    <text evidence="1">Belongs to the YciI family.</text>
</comment>
<dbReference type="SUPFAM" id="SSF54909">
    <property type="entry name" value="Dimeric alpha+beta barrel"/>
    <property type="match status" value="1"/>
</dbReference>
<gene>
    <name evidence="3" type="ORF">IMCC3135_30310</name>
</gene>
<keyword evidence="4" id="KW-1185">Reference proteome</keyword>
<organism evidence="3 4">
    <name type="scientific">Granulosicoccus antarcticus IMCC3135</name>
    <dbReference type="NCBI Taxonomy" id="1192854"/>
    <lineage>
        <taxon>Bacteria</taxon>
        <taxon>Pseudomonadati</taxon>
        <taxon>Pseudomonadota</taxon>
        <taxon>Gammaproteobacteria</taxon>
        <taxon>Chromatiales</taxon>
        <taxon>Granulosicoccaceae</taxon>
        <taxon>Granulosicoccus</taxon>
    </lineage>
</organism>
<proteinExistence type="inferred from homology"/>
<reference evidence="3 4" key="1">
    <citation type="submission" date="2016-12" db="EMBL/GenBank/DDBJ databases">
        <authorList>
            <person name="Song W.-J."/>
            <person name="Kurnit D.M."/>
        </authorList>
    </citation>
    <scope>NUCLEOTIDE SEQUENCE [LARGE SCALE GENOMIC DNA]</scope>
    <source>
        <strain evidence="3 4">IMCC3135</strain>
    </source>
</reference>
<feature type="domain" description="YCII-related" evidence="2">
    <location>
        <begin position="28"/>
        <end position="106"/>
    </location>
</feature>
<evidence type="ECO:0000313" key="3">
    <source>
        <dbReference type="EMBL" id="ASJ76111.1"/>
    </source>
</evidence>
<dbReference type="AlphaFoldDB" id="A0A2Z2P126"/>
<dbReference type="Proteomes" id="UP000250079">
    <property type="component" value="Chromosome"/>
</dbReference>